<dbReference type="InterPro" id="IPR036291">
    <property type="entry name" value="NAD(P)-bd_dom_sf"/>
</dbReference>
<evidence type="ECO:0000256" key="1">
    <source>
        <dbReference type="ARBA" id="ARBA00006484"/>
    </source>
</evidence>
<keyword evidence="2" id="KW-0560">Oxidoreductase</keyword>
<proteinExistence type="inferred from homology"/>
<protein>
    <submittedName>
        <fullName evidence="3">SDR family NAD(P)-dependent oxidoreductase</fullName>
    </submittedName>
</protein>
<dbReference type="InterPro" id="IPR002347">
    <property type="entry name" value="SDR_fam"/>
</dbReference>
<dbReference type="EMBL" id="JAROCF010000001">
    <property type="protein sequence ID" value="MDN4613526.1"/>
    <property type="molecule type" value="Genomic_DNA"/>
</dbReference>
<evidence type="ECO:0000256" key="2">
    <source>
        <dbReference type="ARBA" id="ARBA00023002"/>
    </source>
</evidence>
<dbReference type="Pfam" id="PF00106">
    <property type="entry name" value="adh_short"/>
    <property type="match status" value="1"/>
</dbReference>
<comment type="caution">
    <text evidence="3">The sequence shown here is derived from an EMBL/GenBank/DDBJ whole genome shotgun (WGS) entry which is preliminary data.</text>
</comment>
<dbReference type="Gene3D" id="3.40.50.720">
    <property type="entry name" value="NAD(P)-binding Rossmann-like Domain"/>
    <property type="match status" value="1"/>
</dbReference>
<sequence>MSETPVIWITGGGSGMGRASAVEAAKAGWRVAVSGRRAEAVEATCAAVREAGGEALAVPVDVTDAAALRDAHATIVEEWAPVTGLVLAAGLNAPRRAWADQSADEFAAIVDTNLTSVARVIDLVLPGMREARAGNIVVVSSRSAWRFSPGAGVAYMSSKSALGMLVASLNDQENRNGVKACHLCPGDVDTEFLGLRPNVPDATQRASMLSASDIARSVRFVLDSPHHVRIDELVITPLGQN</sequence>
<accession>A0ABT8K7U2</accession>
<evidence type="ECO:0000313" key="4">
    <source>
        <dbReference type="Proteomes" id="UP001174208"/>
    </source>
</evidence>
<dbReference type="PRINTS" id="PR00081">
    <property type="entry name" value="GDHRDH"/>
</dbReference>
<dbReference type="PANTHER" id="PTHR44196">
    <property type="entry name" value="DEHYDROGENASE/REDUCTASE SDR FAMILY MEMBER 7B"/>
    <property type="match status" value="1"/>
</dbReference>
<reference evidence="3" key="1">
    <citation type="submission" date="2023-06" db="EMBL/GenBank/DDBJ databases">
        <title>MT1 and MT2 Draft Genomes of Novel Species.</title>
        <authorList>
            <person name="Venkateswaran K."/>
        </authorList>
    </citation>
    <scope>NUCLEOTIDE SEQUENCE</scope>
    <source>
        <strain evidence="3">F6_8S_P_1B</strain>
    </source>
</reference>
<gene>
    <name evidence="3" type="ORF">P5G50_03585</name>
</gene>
<evidence type="ECO:0000313" key="3">
    <source>
        <dbReference type="EMBL" id="MDN4613526.1"/>
    </source>
</evidence>
<dbReference type="RefSeq" id="WP_301211745.1">
    <property type="nucleotide sequence ID" value="NZ_JAROCF010000001.1"/>
</dbReference>
<comment type="similarity">
    <text evidence="1">Belongs to the short-chain dehydrogenases/reductases (SDR) family.</text>
</comment>
<organism evidence="3 4">
    <name type="scientific">Leifsonia williamsii</name>
    <dbReference type="NCBI Taxonomy" id="3035919"/>
    <lineage>
        <taxon>Bacteria</taxon>
        <taxon>Bacillati</taxon>
        <taxon>Actinomycetota</taxon>
        <taxon>Actinomycetes</taxon>
        <taxon>Micrococcales</taxon>
        <taxon>Microbacteriaceae</taxon>
        <taxon>Leifsonia</taxon>
    </lineage>
</organism>
<keyword evidence="4" id="KW-1185">Reference proteome</keyword>
<name>A0ABT8K7U2_9MICO</name>
<dbReference type="CDD" id="cd05233">
    <property type="entry name" value="SDR_c"/>
    <property type="match status" value="1"/>
</dbReference>
<dbReference type="Proteomes" id="UP001174208">
    <property type="component" value="Unassembled WGS sequence"/>
</dbReference>
<dbReference type="SUPFAM" id="SSF51735">
    <property type="entry name" value="NAD(P)-binding Rossmann-fold domains"/>
    <property type="match status" value="1"/>
</dbReference>
<dbReference type="PANTHER" id="PTHR44196:SF1">
    <property type="entry name" value="DEHYDROGENASE_REDUCTASE SDR FAMILY MEMBER 7B"/>
    <property type="match status" value="1"/>
</dbReference>